<keyword evidence="9" id="KW-1185">Reference proteome</keyword>
<dbReference type="Proteomes" id="UP001589867">
    <property type="component" value="Unassembled WGS sequence"/>
</dbReference>
<dbReference type="CDD" id="cd01189">
    <property type="entry name" value="INT_ICEBs1_C_like"/>
    <property type="match status" value="1"/>
</dbReference>
<dbReference type="Gene3D" id="1.10.443.10">
    <property type="entry name" value="Intergrase catalytic core"/>
    <property type="match status" value="1"/>
</dbReference>
<dbReference type="Pfam" id="PF14659">
    <property type="entry name" value="Phage_int_SAM_3"/>
    <property type="match status" value="1"/>
</dbReference>
<organism evidence="8 9">
    <name type="scientific">Phytohabitans kaempferiae</name>
    <dbReference type="NCBI Taxonomy" id="1620943"/>
    <lineage>
        <taxon>Bacteria</taxon>
        <taxon>Bacillati</taxon>
        <taxon>Actinomycetota</taxon>
        <taxon>Actinomycetes</taxon>
        <taxon>Micromonosporales</taxon>
        <taxon>Micromonosporaceae</taxon>
    </lineage>
</organism>
<dbReference type="InterPro" id="IPR002104">
    <property type="entry name" value="Integrase_catalytic"/>
</dbReference>
<dbReference type="RefSeq" id="WP_377260357.1">
    <property type="nucleotide sequence ID" value="NZ_JBHLUH010000079.1"/>
</dbReference>
<feature type="domain" description="Core-binding (CB)" evidence="7">
    <location>
        <begin position="60"/>
        <end position="139"/>
    </location>
</feature>
<name>A0ABV6MEV6_9ACTN</name>
<comment type="similarity">
    <text evidence="1">Belongs to the 'phage' integrase family.</text>
</comment>
<dbReference type="InterPro" id="IPR013762">
    <property type="entry name" value="Integrase-like_cat_sf"/>
</dbReference>
<evidence type="ECO:0000256" key="3">
    <source>
        <dbReference type="ARBA" id="ARBA00023125"/>
    </source>
</evidence>
<feature type="domain" description="Tyr recombinase" evidence="6">
    <location>
        <begin position="162"/>
        <end position="370"/>
    </location>
</feature>
<evidence type="ECO:0000256" key="2">
    <source>
        <dbReference type="ARBA" id="ARBA00022908"/>
    </source>
</evidence>
<evidence type="ECO:0000259" key="6">
    <source>
        <dbReference type="PROSITE" id="PS51898"/>
    </source>
</evidence>
<accession>A0ABV6MEV6</accession>
<dbReference type="PANTHER" id="PTHR30349:SF64">
    <property type="entry name" value="PROPHAGE INTEGRASE INTD-RELATED"/>
    <property type="match status" value="1"/>
</dbReference>
<keyword evidence="2" id="KW-0229">DNA integration</keyword>
<keyword evidence="3 5" id="KW-0238">DNA-binding</keyword>
<evidence type="ECO:0000256" key="5">
    <source>
        <dbReference type="PROSITE-ProRule" id="PRU01248"/>
    </source>
</evidence>
<dbReference type="InterPro" id="IPR011010">
    <property type="entry name" value="DNA_brk_join_enz"/>
</dbReference>
<evidence type="ECO:0000256" key="1">
    <source>
        <dbReference type="ARBA" id="ARBA00008857"/>
    </source>
</evidence>
<dbReference type="PROSITE" id="PS51898">
    <property type="entry name" value="TYR_RECOMBINASE"/>
    <property type="match status" value="1"/>
</dbReference>
<dbReference type="PANTHER" id="PTHR30349">
    <property type="entry name" value="PHAGE INTEGRASE-RELATED"/>
    <property type="match status" value="1"/>
</dbReference>
<reference evidence="8 9" key="1">
    <citation type="submission" date="2024-09" db="EMBL/GenBank/DDBJ databases">
        <authorList>
            <person name="Sun Q."/>
            <person name="Mori K."/>
        </authorList>
    </citation>
    <scope>NUCLEOTIDE SEQUENCE [LARGE SCALE GENOMIC DNA]</scope>
    <source>
        <strain evidence="8 9">TBRC 3947</strain>
    </source>
</reference>
<protein>
    <submittedName>
        <fullName evidence="8">Tyrosine-type recombinase/integrase</fullName>
    </submittedName>
</protein>
<evidence type="ECO:0000256" key="4">
    <source>
        <dbReference type="ARBA" id="ARBA00023172"/>
    </source>
</evidence>
<dbReference type="InterPro" id="IPR010998">
    <property type="entry name" value="Integrase_recombinase_N"/>
</dbReference>
<dbReference type="InterPro" id="IPR044068">
    <property type="entry name" value="CB"/>
</dbReference>
<dbReference type="Pfam" id="PF00589">
    <property type="entry name" value="Phage_integrase"/>
    <property type="match status" value="1"/>
</dbReference>
<evidence type="ECO:0000313" key="8">
    <source>
        <dbReference type="EMBL" id="MFC0533131.1"/>
    </source>
</evidence>
<sequence>MKSARYGTGLRYRVRYIAPDGRERSESFPDRSKREAEAFLVSVESDKLRASYVDPAAGRMTFREYAETWLRTRDFDESTRESTELRVRKHLYPFFGSRQLAAIKPGHIREWDSGMVGKLAPATRSVVFAHLRTILGAAVDDERIAKNPCSVRSVKQPRPPERRVVPWTLDVVTGIRELLPDRYRAMVDLGAGCGMRQGEIFGLAEEDLDFVDGWVNVTRQVKRVRSRLVFGLPKNDRDRRVPLPGSVADVLRLHMKQYPPLSVTLPWENPAGVERHTYRVIFSTTRRGALNRSWFDEKLWQPAVAAAGLVPSRATGMHALRHFYASALLDAGESIKALAAYLGHADPGFTLRVYTHLMPASEERTRRAIDSLFREHGPQTAQGHSEAGE</sequence>
<evidence type="ECO:0000259" key="7">
    <source>
        <dbReference type="PROSITE" id="PS51900"/>
    </source>
</evidence>
<dbReference type="EMBL" id="JBHLUH010000079">
    <property type="protein sequence ID" value="MFC0533131.1"/>
    <property type="molecule type" value="Genomic_DNA"/>
</dbReference>
<dbReference type="Gene3D" id="1.10.150.130">
    <property type="match status" value="1"/>
</dbReference>
<keyword evidence="4" id="KW-0233">DNA recombination</keyword>
<gene>
    <name evidence="8" type="ORF">ACFFIA_36545</name>
</gene>
<dbReference type="InterPro" id="IPR050090">
    <property type="entry name" value="Tyrosine_recombinase_XerCD"/>
</dbReference>
<dbReference type="PROSITE" id="PS51900">
    <property type="entry name" value="CB"/>
    <property type="match status" value="1"/>
</dbReference>
<dbReference type="InterPro" id="IPR004107">
    <property type="entry name" value="Integrase_SAM-like_N"/>
</dbReference>
<dbReference type="SUPFAM" id="SSF56349">
    <property type="entry name" value="DNA breaking-rejoining enzymes"/>
    <property type="match status" value="1"/>
</dbReference>
<proteinExistence type="inferred from homology"/>
<comment type="caution">
    <text evidence="8">The sequence shown here is derived from an EMBL/GenBank/DDBJ whole genome shotgun (WGS) entry which is preliminary data.</text>
</comment>
<evidence type="ECO:0000313" key="9">
    <source>
        <dbReference type="Proteomes" id="UP001589867"/>
    </source>
</evidence>